<sequence length="596" mass="62353">MSFFSKAALADLAAHPETMPAFYRASRAAFKKALGASFASQPEDQIKLAFAALVAYELKPYGTSKVVTLDELLATNGGLDCVKYVLLASYLFEKLSPTSASEVALIGWDGGAVGNHAQLLISTPGSKAMLVDPTIGLFAKTDGYNALVYGDPIAKSDQVSFYSRHDIDWFNGKVVKAVTDGLFKPADILYYYGSPEELLQYPPLTRTYVLPDHAAKLTLPGKGSVDSVGNELANILTGNSGNNSLWGLLGNDKLLGKGGNDILHGGDGNDYLDGGFGYDTMIGGRGNDTYILNSSLDVVHENVGEGIDTIQISSSFELAPNFENLVLTGTGSFSGLGNSASNVITGNSGNNVLDGMNGNDFLYGGAGQDTLYGGPGSDYLDGGNGSDLMIGGTGNDVYVVNSSADIVQELAGEGTDTIQGWISIALTSYTNVENVTLMGRAALNASGTSEANVLIGNDGSNILDGGMGDDLIVGGGGRDVLIGSGGNDRFVYRSLSDSGPSFSTRDIITTFEHGDKIDLSAIDANSSLAGNQAFKFVTHFSGHAGELMAVKTGPEGTATPGYLVYADVNGDKNPDFSIQVYGTSNFDKLFAWDFVL</sequence>
<evidence type="ECO:0008006" key="5">
    <source>
        <dbReference type="Google" id="ProtNLM"/>
    </source>
</evidence>
<keyword evidence="4" id="KW-1185">Reference proteome</keyword>
<gene>
    <name evidence="3" type="ORF">K9B37_08330</name>
</gene>
<dbReference type="Proteomes" id="UP000704176">
    <property type="component" value="Unassembled WGS sequence"/>
</dbReference>
<comment type="subcellular location">
    <subcellularLocation>
        <location evidence="1">Secreted</location>
    </subcellularLocation>
</comment>
<dbReference type="Pfam" id="PF00353">
    <property type="entry name" value="HemolysinCabind"/>
    <property type="match status" value="3"/>
</dbReference>
<dbReference type="PROSITE" id="PS00330">
    <property type="entry name" value="HEMOLYSIN_CALCIUM"/>
    <property type="match status" value="4"/>
</dbReference>
<evidence type="ECO:0000313" key="3">
    <source>
        <dbReference type="EMBL" id="MBZ6076295.1"/>
    </source>
</evidence>
<keyword evidence="2" id="KW-0964">Secreted</keyword>
<dbReference type="RefSeq" id="WP_224312623.1">
    <property type="nucleotide sequence ID" value="NZ_JAIRBM010000005.1"/>
</dbReference>
<dbReference type="InterPro" id="IPR018511">
    <property type="entry name" value="Hemolysin-typ_Ca-bd_CS"/>
</dbReference>
<protein>
    <recommendedName>
        <fullName evidence="5">Calcium-binding protein</fullName>
    </recommendedName>
</protein>
<dbReference type="PRINTS" id="PR00313">
    <property type="entry name" value="CABNDNGRPT"/>
</dbReference>
<dbReference type="EMBL" id="JAIRBM010000005">
    <property type="protein sequence ID" value="MBZ6076295.1"/>
    <property type="molecule type" value="Genomic_DNA"/>
</dbReference>
<comment type="caution">
    <text evidence="3">The sequence shown here is derived from an EMBL/GenBank/DDBJ whole genome shotgun (WGS) entry which is preliminary data.</text>
</comment>
<dbReference type="InterPro" id="IPR001343">
    <property type="entry name" value="Hemolysn_Ca-bd"/>
</dbReference>
<proteinExistence type="predicted"/>
<dbReference type="PANTHER" id="PTHR38340">
    <property type="entry name" value="S-LAYER PROTEIN"/>
    <property type="match status" value="1"/>
</dbReference>
<reference evidence="3 4" key="1">
    <citation type="submission" date="2021-09" db="EMBL/GenBank/DDBJ databases">
        <title>The complete genome sequence of a new microorganism.</title>
        <authorList>
            <person name="Zi Z."/>
        </authorList>
    </citation>
    <scope>NUCLEOTIDE SEQUENCE [LARGE SCALE GENOMIC DNA]</scope>
    <source>
        <strain evidence="3 4">WGZ8</strain>
    </source>
</reference>
<organism evidence="3 4">
    <name type="scientific">Microvirga puerhi</name>
    <dbReference type="NCBI Taxonomy" id="2876078"/>
    <lineage>
        <taxon>Bacteria</taxon>
        <taxon>Pseudomonadati</taxon>
        <taxon>Pseudomonadota</taxon>
        <taxon>Alphaproteobacteria</taxon>
        <taxon>Hyphomicrobiales</taxon>
        <taxon>Methylobacteriaceae</taxon>
        <taxon>Microvirga</taxon>
    </lineage>
</organism>
<name>A0ABS7VL92_9HYPH</name>
<evidence type="ECO:0000256" key="1">
    <source>
        <dbReference type="ARBA" id="ARBA00004613"/>
    </source>
</evidence>
<evidence type="ECO:0000256" key="2">
    <source>
        <dbReference type="ARBA" id="ARBA00022525"/>
    </source>
</evidence>
<dbReference type="InterPro" id="IPR011049">
    <property type="entry name" value="Serralysin-like_metalloprot_C"/>
</dbReference>
<dbReference type="PANTHER" id="PTHR38340:SF1">
    <property type="entry name" value="S-LAYER PROTEIN"/>
    <property type="match status" value="1"/>
</dbReference>
<evidence type="ECO:0000313" key="4">
    <source>
        <dbReference type="Proteomes" id="UP000704176"/>
    </source>
</evidence>
<dbReference type="Gene3D" id="2.150.10.10">
    <property type="entry name" value="Serralysin-like metalloprotease, C-terminal"/>
    <property type="match status" value="3"/>
</dbReference>
<dbReference type="SUPFAM" id="SSF51120">
    <property type="entry name" value="beta-Roll"/>
    <property type="match status" value="3"/>
</dbReference>
<accession>A0ABS7VL92</accession>
<dbReference type="InterPro" id="IPR050557">
    <property type="entry name" value="RTX_toxin/Mannuronan_C5-epim"/>
</dbReference>